<name>A0A9W8A1A5_9FUNG</name>
<dbReference type="EMBL" id="JANBPU010000038">
    <property type="protein sequence ID" value="KAJ1918775.1"/>
    <property type="molecule type" value="Genomic_DNA"/>
</dbReference>
<dbReference type="PANTHER" id="PTHR31649:SF1">
    <property type="entry name" value="FARNESOIC ACID O-METHYL TRANSFERASE DOMAIN-CONTAINING PROTEIN"/>
    <property type="match status" value="1"/>
</dbReference>
<proteinExistence type="predicted"/>
<evidence type="ECO:0000313" key="2">
    <source>
        <dbReference type="EMBL" id="KAJ1918775.1"/>
    </source>
</evidence>
<evidence type="ECO:0000256" key="1">
    <source>
        <dbReference type="SAM" id="MobiDB-lite"/>
    </source>
</evidence>
<dbReference type="Pfam" id="PF11901">
    <property type="entry name" value="DM9"/>
    <property type="match status" value="1"/>
</dbReference>
<dbReference type="SMART" id="SM00696">
    <property type="entry name" value="DM9"/>
    <property type="match status" value="1"/>
</dbReference>
<gene>
    <name evidence="2" type="ORF">H4219_002394</name>
</gene>
<protein>
    <submittedName>
        <fullName evidence="2">Uncharacterized protein</fullName>
    </submittedName>
</protein>
<dbReference type="InterPro" id="IPR006616">
    <property type="entry name" value="DM9_repeat"/>
</dbReference>
<keyword evidence="3" id="KW-1185">Reference proteome</keyword>
<dbReference type="AlphaFoldDB" id="A0A9W8A1A5"/>
<evidence type="ECO:0000313" key="3">
    <source>
        <dbReference type="Proteomes" id="UP001150538"/>
    </source>
</evidence>
<feature type="compositionally biased region" description="Low complexity" evidence="1">
    <location>
        <begin position="1"/>
        <end position="37"/>
    </location>
</feature>
<dbReference type="Proteomes" id="UP001150538">
    <property type="component" value="Unassembled WGS sequence"/>
</dbReference>
<comment type="caution">
    <text evidence="2">The sequence shown here is derived from an EMBL/GenBank/DDBJ whole genome shotgun (WGS) entry which is preliminary data.</text>
</comment>
<dbReference type="PANTHER" id="PTHR31649">
    <property type="entry name" value="AGAP009604-PA"/>
    <property type="match status" value="1"/>
</dbReference>
<accession>A0A9W8A1A5</accession>
<sequence>MYGGNSSQYSSGSYGTPPPQQYQQQQQQQQQQSGQPQWVKASNGQIPPGAIIGGLDKNGEPLFIARAYYNNGIHPGEAGRQIEGGGFSFSYDSDQIFLSQYEVLCGNGKLLTWVDQEGIPNFETFRPFRAGREESGEEASFTFMYSLSIEP</sequence>
<feature type="region of interest" description="Disordered" evidence="1">
    <location>
        <begin position="1"/>
        <end position="43"/>
    </location>
</feature>
<reference evidence="2" key="1">
    <citation type="submission" date="2022-07" db="EMBL/GenBank/DDBJ databases">
        <title>Phylogenomic reconstructions and comparative analyses of Kickxellomycotina fungi.</title>
        <authorList>
            <person name="Reynolds N.K."/>
            <person name="Stajich J.E."/>
            <person name="Barry K."/>
            <person name="Grigoriev I.V."/>
            <person name="Crous P."/>
            <person name="Smith M.E."/>
        </authorList>
    </citation>
    <scope>NUCLEOTIDE SEQUENCE</scope>
    <source>
        <strain evidence="2">NBRC 100468</strain>
    </source>
</reference>
<organism evidence="2 3">
    <name type="scientific">Mycoemilia scoparia</name>
    <dbReference type="NCBI Taxonomy" id="417184"/>
    <lineage>
        <taxon>Eukaryota</taxon>
        <taxon>Fungi</taxon>
        <taxon>Fungi incertae sedis</taxon>
        <taxon>Zoopagomycota</taxon>
        <taxon>Kickxellomycotina</taxon>
        <taxon>Kickxellomycetes</taxon>
        <taxon>Kickxellales</taxon>
        <taxon>Kickxellaceae</taxon>
        <taxon>Mycoemilia</taxon>
    </lineage>
</organism>
<dbReference type="OrthoDB" id="2142040at2759"/>